<dbReference type="Proteomes" id="UP000051494">
    <property type="component" value="Unassembled WGS sequence"/>
</dbReference>
<evidence type="ECO:0000313" key="8">
    <source>
        <dbReference type="Proteomes" id="UP000051494"/>
    </source>
</evidence>
<comment type="similarity">
    <text evidence="1">Belongs to the HipA Ser/Thr kinase family.</text>
</comment>
<gene>
    <name evidence="6" type="primary">hipA_2</name>
    <name evidence="7" type="ORF">CC99x_007515</name>
    <name evidence="6" type="ORF">CC99x_02354</name>
</gene>
<accession>A0A0Q9YIQ0</accession>
<reference evidence="6" key="1">
    <citation type="submission" date="2015-09" db="EMBL/GenBank/DDBJ databases">
        <title>Draft Genome Sequences of Two Novel Amoeba-resistant Intranuclear Bacteria, Candidatus Berkiella cookevillensis and Candidatus Berkiella aquae.</title>
        <authorList>
            <person name="Mehari Y.T."/>
            <person name="Arivett B.A."/>
            <person name="Farone A.L."/>
            <person name="Gunderson J.H."/>
            <person name="Farone M.B."/>
        </authorList>
    </citation>
    <scope>NUCLEOTIDE SEQUENCE [LARGE SCALE GENOMIC DNA]</scope>
    <source>
        <strain evidence="6">CC99</strain>
    </source>
</reference>
<dbReference type="GO" id="GO:0005829">
    <property type="term" value="C:cytosol"/>
    <property type="evidence" value="ECO:0007669"/>
    <property type="project" value="TreeGrafter"/>
</dbReference>
<protein>
    <submittedName>
        <fullName evidence="6">Serine/threonine-protein kinase HipA</fullName>
        <ecNumber evidence="6">2.7.11.1</ecNumber>
    </submittedName>
    <submittedName>
        <fullName evidence="7">Type II toxin-antitoxin system HipA family toxin</fullName>
    </submittedName>
</protein>
<dbReference type="Pfam" id="PF07804">
    <property type="entry name" value="HipA_C"/>
    <property type="match status" value="1"/>
</dbReference>
<dbReference type="InterPro" id="IPR052028">
    <property type="entry name" value="HipA_Ser/Thr_kinase"/>
</dbReference>
<dbReference type="PANTHER" id="PTHR37419">
    <property type="entry name" value="SERINE/THREONINE-PROTEIN KINASE TOXIN HIPA"/>
    <property type="match status" value="1"/>
</dbReference>
<evidence type="ECO:0000313" key="6">
    <source>
        <dbReference type="EMBL" id="KRG17386.1"/>
    </source>
</evidence>
<evidence type="ECO:0000256" key="3">
    <source>
        <dbReference type="ARBA" id="ARBA00022777"/>
    </source>
</evidence>
<dbReference type="PATRIC" id="fig|1590042.3.peg.2411"/>
<keyword evidence="2 6" id="KW-0808">Transferase</keyword>
<dbReference type="InterPro" id="IPR012893">
    <property type="entry name" value="HipA-like_C"/>
</dbReference>
<dbReference type="EC" id="2.7.11.1" evidence="6"/>
<evidence type="ECO:0000259" key="4">
    <source>
        <dbReference type="Pfam" id="PF07804"/>
    </source>
</evidence>
<evidence type="ECO:0000259" key="5">
    <source>
        <dbReference type="Pfam" id="PF13657"/>
    </source>
</evidence>
<feature type="domain" description="HipA-like C-terminal" evidence="4">
    <location>
        <begin position="151"/>
        <end position="399"/>
    </location>
</feature>
<dbReference type="PANTHER" id="PTHR37419:SF1">
    <property type="entry name" value="SERINE_THREONINE-PROTEIN KINASE TOXIN HIPA"/>
    <property type="match status" value="1"/>
</dbReference>
<sequence length="434" mass="50313">MAKQLEHVLYVYMNGIQVGVLQQLPNDLSFVYQDDWLHNKNARPISLSMPLREETYIGDVVYNYFDNLLPDSVLIRKRIQARFQIKTNECFDVLSYIGSDCVGALQFLKEQKDFNQLKIKAKKIDNVAIADLLKNYQSAPLGMGALSNFRISIAGAQEKTALLWYQDQWYVPEENTPTSHIIKLPIGMIKHSNIDLSDSVENEWLCLKILSAYDLPVNEASIEYFEKTKALVVERFDRVWDKDKKWLLRLPQEDFCQVLGMPSSLKYESDGGPGIIQIMKILEGSKAVKTDRYQFMKTVFLFWILGAIDGHAKNFSILIEAGGRYKLTPIYDVISAYPLAIKRQLEWKELKMAMSLKSKNTHYHWHNMTLEHWLTMADKCQFPKEEMYNIINEVCDKMEFVIKTVSELLPAMFPFDISQAIFDGMRKCKSKIKH</sequence>
<dbReference type="OrthoDB" id="9805913at2"/>
<dbReference type="RefSeq" id="WP_057625446.1">
    <property type="nucleotide sequence ID" value="NZ_LKHV02000001.1"/>
</dbReference>
<dbReference type="GO" id="GO:0004674">
    <property type="term" value="F:protein serine/threonine kinase activity"/>
    <property type="evidence" value="ECO:0007669"/>
    <property type="project" value="UniProtKB-EC"/>
</dbReference>
<dbReference type="InterPro" id="IPR017508">
    <property type="entry name" value="HipA_N1"/>
</dbReference>
<evidence type="ECO:0000256" key="1">
    <source>
        <dbReference type="ARBA" id="ARBA00010164"/>
    </source>
</evidence>
<dbReference type="NCBIfam" id="TIGR03071">
    <property type="entry name" value="couple_hipA"/>
    <property type="match status" value="1"/>
</dbReference>
<comment type="caution">
    <text evidence="6">The sequence shown here is derived from an EMBL/GenBank/DDBJ whole genome shotgun (WGS) entry which is preliminary data.</text>
</comment>
<dbReference type="EMBL" id="LKHV01000017">
    <property type="protein sequence ID" value="KRG17386.1"/>
    <property type="molecule type" value="Genomic_DNA"/>
</dbReference>
<evidence type="ECO:0000313" key="7">
    <source>
        <dbReference type="EMBL" id="MCS5708750.1"/>
    </source>
</evidence>
<name>A0A0Q9YIQ0_9GAMM</name>
<organism evidence="6">
    <name type="scientific">Candidatus Berkiella cookevillensis</name>
    <dbReference type="NCBI Taxonomy" id="437022"/>
    <lineage>
        <taxon>Bacteria</taxon>
        <taxon>Pseudomonadati</taxon>
        <taxon>Pseudomonadota</taxon>
        <taxon>Gammaproteobacteria</taxon>
        <taxon>Candidatus Berkiellales</taxon>
        <taxon>Candidatus Berkiellaceae</taxon>
        <taxon>Candidatus Berkiella</taxon>
    </lineage>
</organism>
<reference evidence="7" key="3">
    <citation type="submission" date="2021-06" db="EMBL/GenBank/DDBJ databases">
        <title>Genomic Description and Analysis of Intracellular Bacteria, Candidatus Berkiella cookevillensis and Candidatus Berkiella aquae.</title>
        <authorList>
            <person name="Kidane D.T."/>
            <person name="Mehari Y.T."/>
            <person name="Rice F.C."/>
            <person name="Arivett B.A."/>
            <person name="Farone A.L."/>
            <person name="Berk S.G."/>
            <person name="Farone M.B."/>
        </authorList>
    </citation>
    <scope>NUCLEOTIDE SEQUENCE</scope>
    <source>
        <strain evidence="7">CC99</strain>
    </source>
</reference>
<dbReference type="CDD" id="cd17808">
    <property type="entry name" value="HipA_Ec_like"/>
    <property type="match status" value="1"/>
</dbReference>
<feature type="domain" description="HipA N-terminal subdomain 1" evidence="5">
    <location>
        <begin position="9"/>
        <end position="107"/>
    </location>
</feature>
<proteinExistence type="inferred from homology"/>
<dbReference type="STRING" id="437022.CC99x_02354"/>
<dbReference type="EMBL" id="LKHV02000001">
    <property type="protein sequence ID" value="MCS5708750.1"/>
    <property type="molecule type" value="Genomic_DNA"/>
</dbReference>
<dbReference type="AlphaFoldDB" id="A0A0Q9YIQ0"/>
<dbReference type="Pfam" id="PF13657">
    <property type="entry name" value="Couple_hipA"/>
    <property type="match status" value="1"/>
</dbReference>
<keyword evidence="8" id="KW-1185">Reference proteome</keyword>
<evidence type="ECO:0000256" key="2">
    <source>
        <dbReference type="ARBA" id="ARBA00022679"/>
    </source>
</evidence>
<keyword evidence="3 6" id="KW-0418">Kinase</keyword>
<reference evidence="7" key="2">
    <citation type="journal article" date="2016" name="Genome Announc.">
        <title>Draft Genome Sequences of Two Novel Amoeba-Resistant Intranuclear Bacteria, 'Candidatus Berkiella cookevillensis' and 'Candidatus Berkiella aquae'.</title>
        <authorList>
            <person name="Mehari Y.T."/>
            <person name="Arivett B.A."/>
            <person name="Farone A.L."/>
            <person name="Gunderson J.H."/>
            <person name="Farone M.B."/>
        </authorList>
    </citation>
    <scope>NUCLEOTIDE SEQUENCE</scope>
    <source>
        <strain evidence="7">CC99</strain>
    </source>
</reference>